<comment type="catalytic activity">
    <reaction evidence="4">
        <text>[protein]-peptidylproline (omega=180) = [protein]-peptidylproline (omega=0)</text>
        <dbReference type="Rhea" id="RHEA:16237"/>
        <dbReference type="Rhea" id="RHEA-COMP:10747"/>
        <dbReference type="Rhea" id="RHEA-COMP:10748"/>
        <dbReference type="ChEBI" id="CHEBI:83833"/>
        <dbReference type="ChEBI" id="CHEBI:83834"/>
        <dbReference type="EC" id="5.2.1.8"/>
    </reaction>
</comment>
<evidence type="ECO:0000256" key="5">
    <source>
        <dbReference type="SAM" id="MobiDB-lite"/>
    </source>
</evidence>
<keyword evidence="2 4" id="KW-0697">Rotamase</keyword>
<dbReference type="GO" id="GO:0016853">
    <property type="term" value="F:isomerase activity"/>
    <property type="evidence" value="ECO:0007669"/>
    <property type="project" value="UniProtKB-KW"/>
</dbReference>
<dbReference type="CDD" id="cd00317">
    <property type="entry name" value="cyclophilin"/>
    <property type="match status" value="1"/>
</dbReference>
<dbReference type="PRINTS" id="PR00153">
    <property type="entry name" value="CSAPPISMRASE"/>
</dbReference>
<keyword evidence="4" id="KW-0732">Signal</keyword>
<comment type="function">
    <text evidence="1 4">PPIases accelerate the folding of proteins. It catalyzes the cis-trans isomerization of proline imidic peptide bonds in oligopeptides.</text>
</comment>
<dbReference type="EC" id="5.2.1.8" evidence="4"/>
<dbReference type="PROSITE" id="PS51257">
    <property type="entry name" value="PROKAR_LIPOPROTEIN"/>
    <property type="match status" value="1"/>
</dbReference>
<dbReference type="Gene3D" id="2.40.100.10">
    <property type="entry name" value="Cyclophilin-like"/>
    <property type="match status" value="1"/>
</dbReference>
<accession>A0ABY5D7S5</accession>
<dbReference type="EMBL" id="CP099837">
    <property type="protein sequence ID" value="USY19151.1"/>
    <property type="molecule type" value="Genomic_DNA"/>
</dbReference>
<reference evidence="7" key="1">
    <citation type="submission" date="2022-06" db="EMBL/GenBank/DDBJ databases">
        <authorList>
            <person name="Ping M."/>
        </authorList>
    </citation>
    <scope>NUCLEOTIDE SEQUENCE</scope>
    <source>
        <strain evidence="7">JCM11759T</strain>
    </source>
</reference>
<evidence type="ECO:0000313" key="7">
    <source>
        <dbReference type="EMBL" id="USY19151.1"/>
    </source>
</evidence>
<evidence type="ECO:0000256" key="3">
    <source>
        <dbReference type="ARBA" id="ARBA00023235"/>
    </source>
</evidence>
<feature type="compositionally biased region" description="Low complexity" evidence="5">
    <location>
        <begin position="31"/>
        <end position="44"/>
    </location>
</feature>
<dbReference type="PROSITE" id="PS00170">
    <property type="entry name" value="CSA_PPIASE_1"/>
    <property type="match status" value="1"/>
</dbReference>
<keyword evidence="3 4" id="KW-0413">Isomerase</keyword>
<proteinExistence type="inferred from homology"/>
<name>A0ABY5D7S5_9ACTN</name>
<evidence type="ECO:0000256" key="1">
    <source>
        <dbReference type="ARBA" id="ARBA00002388"/>
    </source>
</evidence>
<protein>
    <recommendedName>
        <fullName evidence="4">Peptidyl-prolyl cis-trans isomerase</fullName>
        <shortName evidence="4">PPIase</shortName>
        <ecNumber evidence="4">5.2.1.8</ecNumber>
    </recommendedName>
</protein>
<sequence length="217" mass="22646">MNRLTVPVAILASTALLATAACGNAEEAEPEATSPEATEPAAEVEVPDVTGATLHTSEGDIEVELLAEEAPLTVTNFVELAEGDGPENPETGEAEFYDGTIFHRVIDSFMIQGGDPTGTGRGGPGYQFEDEFDSGLGFDEPGLLAMANSGPDTNGSQFFITVAPTPHLNGLHTIFGKVADEESMAVVDAIAVIETDDNDRPTNDVVLESVTIKHADG</sequence>
<dbReference type="RefSeq" id="WP_254418415.1">
    <property type="nucleotide sequence ID" value="NZ_BAAAJB010000025.1"/>
</dbReference>
<dbReference type="SUPFAM" id="SSF50891">
    <property type="entry name" value="Cyclophilin-like"/>
    <property type="match status" value="1"/>
</dbReference>
<gene>
    <name evidence="7" type="ORF">NE857_28410</name>
</gene>
<dbReference type="InterPro" id="IPR002130">
    <property type="entry name" value="Cyclophilin-type_PPIase_dom"/>
</dbReference>
<keyword evidence="8" id="KW-1185">Reference proteome</keyword>
<evidence type="ECO:0000259" key="6">
    <source>
        <dbReference type="PROSITE" id="PS50072"/>
    </source>
</evidence>
<dbReference type="InterPro" id="IPR044666">
    <property type="entry name" value="Cyclophilin_A-like"/>
</dbReference>
<dbReference type="PANTHER" id="PTHR45625">
    <property type="entry name" value="PEPTIDYL-PROLYL CIS-TRANS ISOMERASE-RELATED"/>
    <property type="match status" value="1"/>
</dbReference>
<evidence type="ECO:0000256" key="2">
    <source>
        <dbReference type="ARBA" id="ARBA00023110"/>
    </source>
</evidence>
<comment type="similarity">
    <text evidence="4">Belongs to the cyclophilin-type PPIase family.</text>
</comment>
<feature type="signal peptide" evidence="4">
    <location>
        <begin position="1"/>
        <end position="20"/>
    </location>
</feature>
<feature type="region of interest" description="Disordered" evidence="5">
    <location>
        <begin position="24"/>
        <end position="46"/>
    </location>
</feature>
<feature type="domain" description="PPIase cyclophilin-type" evidence="6">
    <location>
        <begin position="55"/>
        <end position="212"/>
    </location>
</feature>
<dbReference type="PANTHER" id="PTHR45625:SF4">
    <property type="entry name" value="PEPTIDYLPROLYL ISOMERASE DOMAIN AND WD REPEAT-CONTAINING PROTEIN 1"/>
    <property type="match status" value="1"/>
</dbReference>
<dbReference type="InterPro" id="IPR029000">
    <property type="entry name" value="Cyclophilin-like_dom_sf"/>
</dbReference>
<dbReference type="Proteomes" id="UP001055940">
    <property type="component" value="Chromosome"/>
</dbReference>
<evidence type="ECO:0000313" key="8">
    <source>
        <dbReference type="Proteomes" id="UP001055940"/>
    </source>
</evidence>
<organism evidence="7 8">
    <name type="scientific">Nocardiopsis exhalans</name>
    <dbReference type="NCBI Taxonomy" id="163604"/>
    <lineage>
        <taxon>Bacteria</taxon>
        <taxon>Bacillati</taxon>
        <taxon>Actinomycetota</taxon>
        <taxon>Actinomycetes</taxon>
        <taxon>Streptosporangiales</taxon>
        <taxon>Nocardiopsidaceae</taxon>
        <taxon>Nocardiopsis</taxon>
    </lineage>
</organism>
<dbReference type="Pfam" id="PF00160">
    <property type="entry name" value="Pro_isomerase"/>
    <property type="match status" value="1"/>
</dbReference>
<dbReference type="PROSITE" id="PS50072">
    <property type="entry name" value="CSA_PPIASE_2"/>
    <property type="match status" value="1"/>
</dbReference>
<evidence type="ECO:0000256" key="4">
    <source>
        <dbReference type="RuleBase" id="RU363019"/>
    </source>
</evidence>
<dbReference type="InterPro" id="IPR020892">
    <property type="entry name" value="Cyclophilin-type_PPIase_CS"/>
</dbReference>
<feature type="chain" id="PRO_5045006389" description="Peptidyl-prolyl cis-trans isomerase" evidence="4">
    <location>
        <begin position="21"/>
        <end position="217"/>
    </location>
</feature>